<evidence type="ECO:0000313" key="2">
    <source>
        <dbReference type="Proteomes" id="UP000593575"/>
    </source>
</evidence>
<comment type="caution">
    <text evidence="1">The sequence shown here is derived from an EMBL/GenBank/DDBJ whole genome shotgun (WGS) entry which is preliminary data.</text>
</comment>
<dbReference type="Proteomes" id="UP000593575">
    <property type="component" value="Unassembled WGS sequence"/>
</dbReference>
<accession>A0A7J9IMV9</accession>
<organism evidence="1 2">
    <name type="scientific">Gossypium armourianum</name>
    <dbReference type="NCBI Taxonomy" id="34283"/>
    <lineage>
        <taxon>Eukaryota</taxon>
        <taxon>Viridiplantae</taxon>
        <taxon>Streptophyta</taxon>
        <taxon>Embryophyta</taxon>
        <taxon>Tracheophyta</taxon>
        <taxon>Spermatophyta</taxon>
        <taxon>Magnoliopsida</taxon>
        <taxon>eudicotyledons</taxon>
        <taxon>Gunneridae</taxon>
        <taxon>Pentapetalae</taxon>
        <taxon>rosids</taxon>
        <taxon>malvids</taxon>
        <taxon>Malvales</taxon>
        <taxon>Malvaceae</taxon>
        <taxon>Malvoideae</taxon>
        <taxon>Gossypium</taxon>
    </lineage>
</organism>
<dbReference type="EMBL" id="JABFAE010000002">
    <property type="protein sequence ID" value="MBA0823431.1"/>
    <property type="molecule type" value="Genomic_DNA"/>
</dbReference>
<reference evidence="1 2" key="1">
    <citation type="journal article" date="2019" name="Genome Biol. Evol.">
        <title>Insights into the evolution of the New World diploid cottons (Gossypium, subgenus Houzingenia) based on genome sequencing.</title>
        <authorList>
            <person name="Grover C.E."/>
            <person name="Arick M.A. 2nd"/>
            <person name="Thrash A."/>
            <person name="Conover J.L."/>
            <person name="Sanders W.S."/>
            <person name="Peterson D.G."/>
            <person name="Frelichowski J.E."/>
            <person name="Scheffler J.A."/>
            <person name="Scheffler B.E."/>
            <person name="Wendel J.F."/>
        </authorList>
    </citation>
    <scope>NUCLEOTIDE SEQUENCE [LARGE SCALE GENOMIC DNA]</scope>
    <source>
        <strain evidence="1">6</strain>
        <tissue evidence="1">Leaf</tissue>
    </source>
</reference>
<feature type="non-terminal residue" evidence="1">
    <location>
        <position position="1"/>
    </location>
</feature>
<evidence type="ECO:0000313" key="1">
    <source>
        <dbReference type="EMBL" id="MBA0823431.1"/>
    </source>
</evidence>
<sequence>LSQVTPRARLRQRSRVRGVTFVDIRAGLASSQNIQYE</sequence>
<protein>
    <submittedName>
        <fullName evidence="1">Uncharacterized protein</fullName>
    </submittedName>
</protein>
<name>A0A7J9IMV9_9ROSI</name>
<gene>
    <name evidence="1" type="ORF">Goarm_020163</name>
</gene>
<keyword evidence="2" id="KW-1185">Reference proteome</keyword>
<dbReference type="AlphaFoldDB" id="A0A7J9IMV9"/>
<proteinExistence type="predicted"/>